<gene>
    <name evidence="3" type="ORF">DL764_000989</name>
</gene>
<dbReference type="STRING" id="155417.A0A4Q4TR61"/>
<feature type="coiled-coil region" evidence="1">
    <location>
        <begin position="128"/>
        <end position="191"/>
    </location>
</feature>
<keyword evidence="4" id="KW-1185">Reference proteome</keyword>
<comment type="caution">
    <text evidence="3">The sequence shown here is derived from an EMBL/GenBank/DDBJ whole genome shotgun (WGS) entry which is preliminary data.</text>
</comment>
<dbReference type="Proteomes" id="UP000293360">
    <property type="component" value="Unassembled WGS sequence"/>
</dbReference>
<organism evidence="3 4">
    <name type="scientific">Monosporascus ibericus</name>
    <dbReference type="NCBI Taxonomy" id="155417"/>
    <lineage>
        <taxon>Eukaryota</taxon>
        <taxon>Fungi</taxon>
        <taxon>Dikarya</taxon>
        <taxon>Ascomycota</taxon>
        <taxon>Pezizomycotina</taxon>
        <taxon>Sordariomycetes</taxon>
        <taxon>Xylariomycetidae</taxon>
        <taxon>Xylariales</taxon>
        <taxon>Xylariales incertae sedis</taxon>
        <taxon>Monosporascus</taxon>
    </lineage>
</organism>
<reference evidence="3 4" key="1">
    <citation type="submission" date="2018-06" db="EMBL/GenBank/DDBJ databases">
        <title>Complete Genomes of Monosporascus.</title>
        <authorList>
            <person name="Robinson A.J."/>
            <person name="Natvig D.O."/>
        </authorList>
    </citation>
    <scope>NUCLEOTIDE SEQUENCE [LARGE SCALE GENOMIC DNA]</scope>
    <source>
        <strain evidence="3 4">CBS 110550</strain>
    </source>
</reference>
<keyword evidence="1" id="KW-0175">Coiled coil</keyword>
<evidence type="ECO:0000313" key="3">
    <source>
        <dbReference type="EMBL" id="RYP09855.1"/>
    </source>
</evidence>
<feature type="compositionally biased region" description="Acidic residues" evidence="2">
    <location>
        <begin position="407"/>
        <end position="417"/>
    </location>
</feature>
<dbReference type="PANTHER" id="PTHR42067">
    <property type="entry name" value="YALI0C15378P"/>
    <property type="match status" value="1"/>
</dbReference>
<feature type="compositionally biased region" description="Acidic residues" evidence="2">
    <location>
        <begin position="232"/>
        <end position="243"/>
    </location>
</feature>
<name>A0A4Q4TR61_9PEZI</name>
<feature type="compositionally biased region" description="Pro residues" evidence="2">
    <location>
        <begin position="297"/>
        <end position="306"/>
    </location>
</feature>
<dbReference type="InterPro" id="IPR014751">
    <property type="entry name" value="XRCC4-like_C"/>
</dbReference>
<dbReference type="EMBL" id="QJNU01000028">
    <property type="protein sequence ID" value="RYP09855.1"/>
    <property type="molecule type" value="Genomic_DNA"/>
</dbReference>
<accession>A0A4Q4TR61</accession>
<evidence type="ECO:0000256" key="2">
    <source>
        <dbReference type="SAM" id="MobiDB-lite"/>
    </source>
</evidence>
<dbReference type="Gene3D" id="1.20.5.370">
    <property type="match status" value="1"/>
</dbReference>
<sequence>MAGIPVLRFQISGKEGEFFLLEVMPYGSKPLDLKLRGSEGSAVFAAKPNGHCTDAEWEAILTATLVDQKPEHDIEIRAEVQEDGSAVELCVRKNIQGITQRLGAIKLPENPDEEISPFAWCVSAIAARARVEEELAAAAARAGALESSVAELKAQLRELIRAREDDEAQLLEKFRDLLNEKKVKIRQQQRLLAAANVDPAKLARVAAADATARKRAAGASRAGKRKAAGGGDNDDAVDDDDADASVKMEVDSVAGADGGPQLDPEEDEPETTDAEETASSAAAREAETESDNDIDDNPPPSPPPPKQRQRRTRGTQQAAARGRSSRAATARTAAAAAPKGGSSGSRAGKKKGPASSRAKPATPRQQRGGTTDDGDEEDKGEEEPLPRNLPLSKGKKPAAPAPANGSDNDETESDDEL</sequence>
<feature type="compositionally biased region" description="Acidic residues" evidence="2">
    <location>
        <begin position="372"/>
        <end position="383"/>
    </location>
</feature>
<feature type="compositionally biased region" description="Acidic residues" evidence="2">
    <location>
        <begin position="263"/>
        <end position="276"/>
    </location>
</feature>
<proteinExistence type="predicted"/>
<evidence type="ECO:0000256" key="1">
    <source>
        <dbReference type="SAM" id="Coils"/>
    </source>
</evidence>
<feature type="region of interest" description="Disordered" evidence="2">
    <location>
        <begin position="214"/>
        <end position="417"/>
    </location>
</feature>
<dbReference type="SUPFAM" id="SSF58022">
    <property type="entry name" value="XRCC4, C-terminal oligomerization domain"/>
    <property type="match status" value="1"/>
</dbReference>
<dbReference type="PANTHER" id="PTHR42067:SF1">
    <property type="entry name" value="MITOTIC APPARATUS PROTEIN P62"/>
    <property type="match status" value="1"/>
</dbReference>
<evidence type="ECO:0008006" key="5">
    <source>
        <dbReference type="Google" id="ProtNLM"/>
    </source>
</evidence>
<dbReference type="AlphaFoldDB" id="A0A4Q4TR61"/>
<dbReference type="OrthoDB" id="8064436at2759"/>
<evidence type="ECO:0000313" key="4">
    <source>
        <dbReference type="Proteomes" id="UP000293360"/>
    </source>
</evidence>
<protein>
    <recommendedName>
        <fullName evidence="5">Mitotic apparatus protein p62</fullName>
    </recommendedName>
</protein>
<feature type="compositionally biased region" description="Low complexity" evidence="2">
    <location>
        <begin position="314"/>
        <end position="346"/>
    </location>
</feature>